<dbReference type="STRING" id="2070753.A0A3A2ZZ28"/>
<protein>
    <submittedName>
        <fullName evidence="2">Uncharacterized protein</fullName>
    </submittedName>
</protein>
<dbReference type="OrthoDB" id="4225223at2759"/>
<name>A0A3A2ZZ28_9EURO</name>
<evidence type="ECO:0000313" key="2">
    <source>
        <dbReference type="EMBL" id="RJE24634.1"/>
    </source>
</evidence>
<feature type="compositionally biased region" description="Polar residues" evidence="1">
    <location>
        <begin position="299"/>
        <end position="322"/>
    </location>
</feature>
<accession>A0A3A2ZZ28</accession>
<gene>
    <name evidence="2" type="ORF">PHISCL_03058</name>
</gene>
<comment type="caution">
    <text evidence="2">The sequence shown here is derived from an EMBL/GenBank/DDBJ whole genome shotgun (WGS) entry which is preliminary data.</text>
</comment>
<evidence type="ECO:0000256" key="1">
    <source>
        <dbReference type="SAM" id="MobiDB-lite"/>
    </source>
</evidence>
<dbReference type="EMBL" id="MVGC01000074">
    <property type="protein sequence ID" value="RJE24634.1"/>
    <property type="molecule type" value="Genomic_DNA"/>
</dbReference>
<feature type="region of interest" description="Disordered" evidence="1">
    <location>
        <begin position="387"/>
        <end position="418"/>
    </location>
</feature>
<dbReference type="AlphaFoldDB" id="A0A3A2ZZ28"/>
<feature type="compositionally biased region" description="Low complexity" evidence="1">
    <location>
        <begin position="333"/>
        <end position="346"/>
    </location>
</feature>
<feature type="region of interest" description="Disordered" evidence="1">
    <location>
        <begin position="270"/>
        <end position="358"/>
    </location>
</feature>
<feature type="region of interest" description="Disordered" evidence="1">
    <location>
        <begin position="90"/>
        <end position="158"/>
    </location>
</feature>
<evidence type="ECO:0000313" key="3">
    <source>
        <dbReference type="Proteomes" id="UP000266188"/>
    </source>
</evidence>
<dbReference type="Proteomes" id="UP000266188">
    <property type="component" value="Unassembled WGS sequence"/>
</dbReference>
<feature type="region of interest" description="Disordered" evidence="1">
    <location>
        <begin position="47"/>
        <end position="71"/>
    </location>
</feature>
<keyword evidence="3" id="KW-1185">Reference proteome</keyword>
<sequence length="482" mass="53044">MGLASCPDVLTEVNLIMLSPSPLHYTRQPPPMRPSRSLEGLEKVIPPGTTNYPASRTELHLNKPLPAKPPTPDILVGRTALSAWSDDSSIESFDVQSEPKDSTESFPIFVSSGSDDLNDLVDPPPAIESTLDDPDPEPVPVSDLDSEPDPDPNLDSPLSAHSSLALNAFLSEERYGISHHPSWGQNRVGANHYFREKKWDFFPELATPSGLSNSTFSYPAAAKGRKKDGNRLNLPGLDFGRNRSRWTSENTGLAIAHGVRDSIRSYVSRTLSKRENKSKRSERPVTAPSIYPYKYGASHKSSSLTDHSTSIGGSSSRQNSLDTCGEFGSLSISTNSSTNDNSDDTTQPTRRRKQLAVPLSPYQKYGASIWDKSGGPKKVNHGHHHVRFPRHSKNIPPRKPKHEALFSSSAPSLSLPHSPTHISRDYVKALHEGTSHVRGALDDAKRRMSASKASRRREQLKSQIKLVGPVNPYTHTRVDPWV</sequence>
<organism evidence="2 3">
    <name type="scientific">Aspergillus sclerotialis</name>
    <dbReference type="NCBI Taxonomy" id="2070753"/>
    <lineage>
        <taxon>Eukaryota</taxon>
        <taxon>Fungi</taxon>
        <taxon>Dikarya</taxon>
        <taxon>Ascomycota</taxon>
        <taxon>Pezizomycotina</taxon>
        <taxon>Eurotiomycetes</taxon>
        <taxon>Eurotiomycetidae</taxon>
        <taxon>Eurotiales</taxon>
        <taxon>Aspergillaceae</taxon>
        <taxon>Aspergillus</taxon>
        <taxon>Aspergillus subgen. Polypaecilum</taxon>
    </lineage>
</organism>
<proteinExistence type="predicted"/>
<feature type="compositionally biased region" description="Basic residues" evidence="1">
    <location>
        <begin position="387"/>
        <end position="401"/>
    </location>
</feature>
<feature type="compositionally biased region" description="Low complexity" evidence="1">
    <location>
        <begin position="405"/>
        <end position="418"/>
    </location>
</feature>
<feature type="compositionally biased region" description="Basic and acidic residues" evidence="1">
    <location>
        <begin position="272"/>
        <end position="283"/>
    </location>
</feature>
<feature type="compositionally biased region" description="Basic and acidic residues" evidence="1">
    <location>
        <begin position="437"/>
        <end position="446"/>
    </location>
</feature>
<reference evidence="3" key="1">
    <citation type="submission" date="2017-02" db="EMBL/GenBank/DDBJ databases">
        <authorList>
            <person name="Tafer H."/>
            <person name="Lopandic K."/>
        </authorList>
    </citation>
    <scope>NUCLEOTIDE SEQUENCE [LARGE SCALE GENOMIC DNA]</scope>
    <source>
        <strain evidence="3">CBS 366.77</strain>
    </source>
</reference>
<feature type="region of interest" description="Disordered" evidence="1">
    <location>
        <begin position="437"/>
        <end position="462"/>
    </location>
</feature>